<dbReference type="RefSeq" id="XP_056581562.1">
    <property type="nucleotide sequence ID" value="XM_056725312.1"/>
</dbReference>
<comment type="caution">
    <text evidence="3">The sequence shown here is derived from an EMBL/GenBank/DDBJ whole genome shotgun (WGS) entry which is preliminary data.</text>
</comment>
<dbReference type="GO" id="GO:0000981">
    <property type="term" value="F:DNA-binding transcription factor activity, RNA polymerase II-specific"/>
    <property type="evidence" value="ECO:0007669"/>
    <property type="project" value="TreeGrafter"/>
</dbReference>
<dbReference type="Proteomes" id="UP001147752">
    <property type="component" value="Unassembled WGS sequence"/>
</dbReference>
<dbReference type="PANTHER" id="PTHR47657">
    <property type="entry name" value="STEROL REGULATORY ELEMENT-BINDING PROTEIN ECM22"/>
    <property type="match status" value="1"/>
</dbReference>
<dbReference type="InterPro" id="IPR052400">
    <property type="entry name" value="Zn2-C6_fungal_TF"/>
</dbReference>
<dbReference type="InterPro" id="IPR022698">
    <property type="entry name" value="OrsD"/>
</dbReference>
<dbReference type="AlphaFoldDB" id="A0A9W9SBG7"/>
<evidence type="ECO:0000256" key="1">
    <source>
        <dbReference type="SAM" id="MobiDB-lite"/>
    </source>
</evidence>
<dbReference type="OrthoDB" id="416217at2759"/>
<dbReference type="InterPro" id="IPR013087">
    <property type="entry name" value="Znf_C2H2_type"/>
</dbReference>
<evidence type="ECO:0000313" key="4">
    <source>
        <dbReference type="Proteomes" id="UP001147752"/>
    </source>
</evidence>
<feature type="region of interest" description="Disordered" evidence="1">
    <location>
        <begin position="146"/>
        <end position="171"/>
    </location>
</feature>
<sequence>MRLGPRELLEYNAKYKVIICRECHYAIQKNALGSHLLRHKIYREEKLRLLSTIHQLDIVEPGEISLPSPSTRPVDALPVVSGYSCTMTGCRHLCASSKRMIRHWSDIHSVTGLNDFASHARSVNLQTFFRGTKLKYFEVSEPSKATESLDFEEEDGHDREGTGVNEVPSPAQLRSLSETSPVVDLETLAYFHHFTNTTCLTLPTIDDSLPGSQYWGISIVSLALRQQWLMCGLLAISAYHLATLEDETTTQQKHCERGTKLRFEFFVGLKEIMNNTPNVVPTDTFQKTKTAAIQVSSIVSCAQWTLTGFTANQETNPGPATAPSCLKSLICNIRDFASSGLGNSLEIEQNKGDYLQTSSDTNSPRVTATAPTVLLNRLQMLPYRMAEIFGKPDNERDAPAILLGIGALLRYSNDLPNAWQSISAWLNKTTDHFNHMVSLQNPAALIVLAHWAAILFKRTEVYECWFIHGFSRAIVLLISEHLSTNDGVRSLVEGLLE</sequence>
<keyword evidence="4" id="KW-1185">Reference proteome</keyword>
<evidence type="ECO:0000313" key="3">
    <source>
        <dbReference type="EMBL" id="KAJ5375576.1"/>
    </source>
</evidence>
<dbReference type="InterPro" id="IPR021858">
    <property type="entry name" value="Fun_TF"/>
</dbReference>
<organism evidence="3 4">
    <name type="scientific">Penicillium concentricum</name>
    <dbReference type="NCBI Taxonomy" id="293559"/>
    <lineage>
        <taxon>Eukaryota</taxon>
        <taxon>Fungi</taxon>
        <taxon>Dikarya</taxon>
        <taxon>Ascomycota</taxon>
        <taxon>Pezizomycotina</taxon>
        <taxon>Eurotiomycetes</taxon>
        <taxon>Eurotiomycetidae</taxon>
        <taxon>Eurotiales</taxon>
        <taxon>Aspergillaceae</taxon>
        <taxon>Penicillium</taxon>
    </lineage>
</organism>
<accession>A0A9W9SBG7</accession>
<dbReference type="Pfam" id="PF12013">
    <property type="entry name" value="OrsD"/>
    <property type="match status" value="1"/>
</dbReference>
<proteinExistence type="predicted"/>
<feature type="domain" description="C2H2-type" evidence="2">
    <location>
        <begin position="18"/>
        <end position="39"/>
    </location>
</feature>
<dbReference type="Pfam" id="PF11951">
    <property type="entry name" value="Fungal_trans_2"/>
    <property type="match status" value="1"/>
</dbReference>
<reference evidence="3" key="2">
    <citation type="journal article" date="2023" name="IMA Fungus">
        <title>Comparative genomic study of the Penicillium genus elucidates a diverse pangenome and 15 lateral gene transfer events.</title>
        <authorList>
            <person name="Petersen C."/>
            <person name="Sorensen T."/>
            <person name="Nielsen M.R."/>
            <person name="Sondergaard T.E."/>
            <person name="Sorensen J.L."/>
            <person name="Fitzpatrick D.A."/>
            <person name="Frisvad J.C."/>
            <person name="Nielsen K.L."/>
        </authorList>
    </citation>
    <scope>NUCLEOTIDE SEQUENCE</scope>
    <source>
        <strain evidence="3">IBT 3081</strain>
    </source>
</reference>
<dbReference type="PANTHER" id="PTHR47657:SF3">
    <property type="entry name" value="ORSELLINIC ACID_F9775 BIOSYNTHESIS CLUSTER PROTEIN D-RELATED"/>
    <property type="match status" value="1"/>
</dbReference>
<dbReference type="EMBL" id="JAPZBT010000002">
    <property type="protein sequence ID" value="KAJ5375576.1"/>
    <property type="molecule type" value="Genomic_DNA"/>
</dbReference>
<dbReference type="GeneID" id="81464495"/>
<reference evidence="3" key="1">
    <citation type="submission" date="2022-12" db="EMBL/GenBank/DDBJ databases">
        <authorList>
            <person name="Petersen C."/>
        </authorList>
    </citation>
    <scope>NUCLEOTIDE SEQUENCE</scope>
    <source>
        <strain evidence="3">IBT 3081</strain>
    </source>
</reference>
<name>A0A9W9SBG7_9EURO</name>
<protein>
    <recommendedName>
        <fullName evidence="2">C2H2-type domain-containing protein</fullName>
    </recommendedName>
</protein>
<gene>
    <name evidence="3" type="ORF">N7517_007582</name>
</gene>
<evidence type="ECO:0000259" key="2">
    <source>
        <dbReference type="SMART" id="SM00355"/>
    </source>
</evidence>
<dbReference type="SMART" id="SM00355">
    <property type="entry name" value="ZnF_C2H2"/>
    <property type="match status" value="2"/>
</dbReference>
<feature type="domain" description="C2H2-type" evidence="2">
    <location>
        <begin position="83"/>
        <end position="108"/>
    </location>
</feature>